<protein>
    <recommendedName>
        <fullName evidence="4">Serpin domain-containing protein</fullName>
    </recommendedName>
</protein>
<name>A0ABQ5RR78_9CHLO</name>
<dbReference type="EMBL" id="BSDZ01000005">
    <property type="protein sequence ID" value="GLI60070.1"/>
    <property type="molecule type" value="Genomic_DNA"/>
</dbReference>
<organism evidence="2 3">
    <name type="scientific">Volvox africanus</name>
    <dbReference type="NCBI Taxonomy" id="51714"/>
    <lineage>
        <taxon>Eukaryota</taxon>
        <taxon>Viridiplantae</taxon>
        <taxon>Chlorophyta</taxon>
        <taxon>core chlorophytes</taxon>
        <taxon>Chlorophyceae</taxon>
        <taxon>CS clade</taxon>
        <taxon>Chlamydomonadales</taxon>
        <taxon>Volvocaceae</taxon>
        <taxon>Volvox</taxon>
    </lineage>
</organism>
<reference evidence="2 3" key="1">
    <citation type="journal article" date="2023" name="IScience">
        <title>Expanded male sex-determining region conserved during the evolution of homothallism in the green alga Volvox.</title>
        <authorList>
            <person name="Yamamoto K."/>
            <person name="Matsuzaki R."/>
            <person name="Mahakham W."/>
            <person name="Heman W."/>
            <person name="Sekimoto H."/>
            <person name="Kawachi M."/>
            <person name="Minakuchi Y."/>
            <person name="Toyoda A."/>
            <person name="Nozaki H."/>
        </authorList>
    </citation>
    <scope>NUCLEOTIDE SEQUENCE [LARGE SCALE GENOMIC DNA]</scope>
    <source>
        <strain evidence="2 3">NIES-4468</strain>
    </source>
</reference>
<keyword evidence="3" id="KW-1185">Reference proteome</keyword>
<evidence type="ECO:0000256" key="1">
    <source>
        <dbReference type="SAM" id="MobiDB-lite"/>
    </source>
</evidence>
<feature type="compositionally biased region" description="Low complexity" evidence="1">
    <location>
        <begin position="96"/>
        <end position="108"/>
    </location>
</feature>
<gene>
    <name evidence="2" type="ORF">VaNZ11_002101</name>
</gene>
<feature type="region of interest" description="Disordered" evidence="1">
    <location>
        <begin position="18"/>
        <end position="147"/>
    </location>
</feature>
<proteinExistence type="predicted"/>
<feature type="compositionally biased region" description="Low complexity" evidence="1">
    <location>
        <begin position="51"/>
        <end position="68"/>
    </location>
</feature>
<evidence type="ECO:0000313" key="3">
    <source>
        <dbReference type="Proteomes" id="UP001165090"/>
    </source>
</evidence>
<evidence type="ECO:0008006" key="4">
    <source>
        <dbReference type="Google" id="ProtNLM"/>
    </source>
</evidence>
<feature type="compositionally biased region" description="Basic and acidic residues" evidence="1">
    <location>
        <begin position="180"/>
        <end position="190"/>
    </location>
</feature>
<feature type="non-terminal residue" evidence="2">
    <location>
        <position position="1"/>
    </location>
</feature>
<feature type="compositionally biased region" description="Pro residues" evidence="1">
    <location>
        <begin position="206"/>
        <end position="215"/>
    </location>
</feature>
<sequence length="451" mass="46074">EGSPGGPTAAVAAVPAAAAAVAGQRTPPTAQKAGGTEPPSGPRGKGGEGRQLQQHQPLQPLQQQTGLLRKGVASRRAGDPDGEGDCVQMRQGPQSPAGGATVKAAAAAAEREAEAMPPASTHMRPNGGAQGPDKNGDGIGGGALMASPTGHATAVAAAATEMNRRRAAAAVVTPLAEQNDSLRRLRDGKSKGPAPNPAAVAGAPSLSPPPSPKPQARPQQQQQQQRQQQQLQPCYSFTHWLEAAATKGPAVASSGFRQYKGFVRRHVADTGVGGMVSPVEVLEEIVLGSVLEVAPLPGQILPPVMVLEELWEEAGAGVGVTVGGDGGGGGATSCCGNGVQRLASGRRLLRSEETPFHMAPAPLPHLYRTAFRNERVPLEALGRRLRVHNSIAAAAAAALEVATASADATYADGGGVAATVPLQFICQFSYDHRTMSLGMVAPSEQLQPSRD</sequence>
<evidence type="ECO:0000313" key="2">
    <source>
        <dbReference type="EMBL" id="GLI60070.1"/>
    </source>
</evidence>
<feature type="region of interest" description="Disordered" evidence="1">
    <location>
        <begin position="170"/>
        <end position="231"/>
    </location>
</feature>
<accession>A0ABQ5RR78</accession>
<comment type="caution">
    <text evidence="2">The sequence shown here is derived from an EMBL/GenBank/DDBJ whole genome shotgun (WGS) entry which is preliminary data.</text>
</comment>
<feature type="compositionally biased region" description="Low complexity" evidence="1">
    <location>
        <begin position="216"/>
        <end position="231"/>
    </location>
</feature>
<dbReference type="Proteomes" id="UP001165090">
    <property type="component" value="Unassembled WGS sequence"/>
</dbReference>